<dbReference type="HOGENOM" id="CLU_2137557_0_0_1"/>
<evidence type="ECO:0000313" key="2">
    <source>
        <dbReference type="EnsemblPlants" id="OPUNC06G16330.1"/>
    </source>
</evidence>
<evidence type="ECO:0000313" key="3">
    <source>
        <dbReference type="Proteomes" id="UP000026962"/>
    </source>
</evidence>
<keyword evidence="1" id="KW-0472">Membrane</keyword>
<keyword evidence="1" id="KW-0812">Transmembrane</keyword>
<proteinExistence type="predicted"/>
<dbReference type="Proteomes" id="UP000026962">
    <property type="component" value="Chromosome 6"/>
</dbReference>
<dbReference type="Gramene" id="OPUNC06G16330.1">
    <property type="protein sequence ID" value="OPUNC06G16330.1"/>
    <property type="gene ID" value="OPUNC06G16330"/>
</dbReference>
<feature type="transmembrane region" description="Helical" evidence="1">
    <location>
        <begin position="7"/>
        <end position="25"/>
    </location>
</feature>
<accession>A0A0E0LCH6</accession>
<dbReference type="EnsemblPlants" id="OPUNC06G16330.1">
    <property type="protein sequence ID" value="OPUNC06G16330.1"/>
    <property type="gene ID" value="OPUNC06G16330"/>
</dbReference>
<organism evidence="2">
    <name type="scientific">Oryza punctata</name>
    <name type="common">Red rice</name>
    <dbReference type="NCBI Taxonomy" id="4537"/>
    <lineage>
        <taxon>Eukaryota</taxon>
        <taxon>Viridiplantae</taxon>
        <taxon>Streptophyta</taxon>
        <taxon>Embryophyta</taxon>
        <taxon>Tracheophyta</taxon>
        <taxon>Spermatophyta</taxon>
        <taxon>Magnoliopsida</taxon>
        <taxon>Liliopsida</taxon>
        <taxon>Poales</taxon>
        <taxon>Poaceae</taxon>
        <taxon>BOP clade</taxon>
        <taxon>Oryzoideae</taxon>
        <taxon>Oryzeae</taxon>
        <taxon>Oryzinae</taxon>
        <taxon>Oryza</taxon>
    </lineage>
</organism>
<sequence>MLPSLSHSIIDVTFVLVVLYCYRYMGSLKNYMRFSTFFVLFSMGDIIIFVVKFHSSFNHKTGDTTSSNYENQLWGPHVGDMEKREGSCCSVAKSHGALRHGGVVTVFRDDDAR</sequence>
<dbReference type="AlphaFoldDB" id="A0A0E0LCH6"/>
<keyword evidence="1" id="KW-1133">Transmembrane helix</keyword>
<feature type="transmembrane region" description="Helical" evidence="1">
    <location>
        <begin position="31"/>
        <end position="51"/>
    </location>
</feature>
<reference evidence="2" key="1">
    <citation type="submission" date="2015-04" db="UniProtKB">
        <authorList>
            <consortium name="EnsemblPlants"/>
        </authorList>
    </citation>
    <scope>IDENTIFICATION</scope>
</reference>
<name>A0A0E0LCH6_ORYPU</name>
<reference evidence="2" key="2">
    <citation type="submission" date="2018-05" db="EMBL/GenBank/DDBJ databases">
        <title>OpunRS2 (Oryza punctata Reference Sequence Version 2).</title>
        <authorList>
            <person name="Zhang J."/>
            <person name="Kudrna D."/>
            <person name="Lee S."/>
            <person name="Talag J."/>
            <person name="Welchert J."/>
            <person name="Wing R.A."/>
        </authorList>
    </citation>
    <scope>NUCLEOTIDE SEQUENCE [LARGE SCALE GENOMIC DNA]</scope>
</reference>
<protein>
    <submittedName>
        <fullName evidence="2">Uncharacterized protein</fullName>
    </submittedName>
</protein>
<keyword evidence="3" id="KW-1185">Reference proteome</keyword>
<evidence type="ECO:0000256" key="1">
    <source>
        <dbReference type="SAM" id="Phobius"/>
    </source>
</evidence>